<dbReference type="EMBL" id="MLJW01002065">
    <property type="protein sequence ID" value="OIQ75759.1"/>
    <property type="molecule type" value="Genomic_DNA"/>
</dbReference>
<protein>
    <submittedName>
        <fullName evidence="1">Putative undecaprenyl-diphosphatase YbjG</fullName>
        <ecNumber evidence="1">3.6.1.27</ecNumber>
    </submittedName>
</protein>
<reference evidence="1" key="1">
    <citation type="submission" date="2016-10" db="EMBL/GenBank/DDBJ databases">
        <title>Sequence of Gallionella enrichment culture.</title>
        <authorList>
            <person name="Poehlein A."/>
            <person name="Muehling M."/>
            <person name="Daniel R."/>
        </authorList>
    </citation>
    <scope>NUCLEOTIDE SEQUENCE</scope>
</reference>
<keyword evidence="1" id="KW-0378">Hydrolase</keyword>
<name>A0A1J5Q6Y7_9ZZZZ</name>
<dbReference type="AlphaFoldDB" id="A0A1J5Q6Y7"/>
<dbReference type="InterPro" id="IPR036938">
    <property type="entry name" value="PAP2/HPO_sf"/>
</dbReference>
<comment type="caution">
    <text evidence="1">The sequence shown here is derived from an EMBL/GenBank/DDBJ whole genome shotgun (WGS) entry which is preliminary data.</text>
</comment>
<accession>A0A1J5Q6Y7</accession>
<sequence length="82" mass="9457">MHLQPSRVTLTMSADLVPVAWARIYLGVHFPMDIAGAALVAVSSAYLCFREERWFLDSLYRWTSVIYRQPFALPISRGWVRV</sequence>
<dbReference type="SUPFAM" id="SSF48317">
    <property type="entry name" value="Acid phosphatase/Vanadium-dependent haloperoxidase"/>
    <property type="match status" value="1"/>
</dbReference>
<dbReference type="GO" id="GO:0050380">
    <property type="term" value="F:undecaprenyl-diphosphatase activity"/>
    <property type="evidence" value="ECO:0007669"/>
    <property type="project" value="UniProtKB-EC"/>
</dbReference>
<gene>
    <name evidence="1" type="primary">ybjG_8</name>
    <name evidence="1" type="ORF">GALL_425680</name>
</gene>
<dbReference type="EC" id="3.6.1.27" evidence="1"/>
<evidence type="ECO:0000313" key="1">
    <source>
        <dbReference type="EMBL" id="OIQ75759.1"/>
    </source>
</evidence>
<dbReference type="Gene3D" id="1.20.144.10">
    <property type="entry name" value="Phosphatidic acid phosphatase type 2/haloperoxidase"/>
    <property type="match status" value="1"/>
</dbReference>
<organism evidence="1">
    <name type="scientific">mine drainage metagenome</name>
    <dbReference type="NCBI Taxonomy" id="410659"/>
    <lineage>
        <taxon>unclassified sequences</taxon>
        <taxon>metagenomes</taxon>
        <taxon>ecological metagenomes</taxon>
    </lineage>
</organism>
<proteinExistence type="predicted"/>